<dbReference type="Gene3D" id="1.10.10.60">
    <property type="entry name" value="Homeodomain-like"/>
    <property type="match status" value="1"/>
</dbReference>
<dbReference type="InterPro" id="IPR001647">
    <property type="entry name" value="HTH_TetR"/>
</dbReference>
<keyword evidence="3" id="KW-0804">Transcription</keyword>
<reference evidence="6 7" key="1">
    <citation type="journal article" date="2016" name="Nat. Commun.">
        <title>Thousands of microbial genomes shed light on interconnected biogeochemical processes in an aquifer system.</title>
        <authorList>
            <person name="Anantharaman K."/>
            <person name="Brown C.T."/>
            <person name="Hug L.A."/>
            <person name="Sharon I."/>
            <person name="Castelle C.J."/>
            <person name="Probst A.J."/>
            <person name="Thomas B.C."/>
            <person name="Singh A."/>
            <person name="Wilkins M.J."/>
            <person name="Karaoz U."/>
            <person name="Brodie E.L."/>
            <person name="Williams K.H."/>
            <person name="Hubbard S.S."/>
            <person name="Banfield J.F."/>
        </authorList>
    </citation>
    <scope>NUCLEOTIDE SEQUENCE [LARGE SCALE GENOMIC DNA]</scope>
</reference>
<evidence type="ECO:0000313" key="7">
    <source>
        <dbReference type="Proteomes" id="UP000177950"/>
    </source>
</evidence>
<organism evidence="6 7">
    <name type="scientific">Candidatus Muproteobacteria bacterium RBG_19FT_COMBO_61_10</name>
    <dbReference type="NCBI Taxonomy" id="1817761"/>
    <lineage>
        <taxon>Bacteria</taxon>
        <taxon>Pseudomonadati</taxon>
        <taxon>Pseudomonadota</taxon>
        <taxon>Candidatus Muproteobacteria</taxon>
    </lineage>
</organism>
<evidence type="ECO:0000256" key="4">
    <source>
        <dbReference type="PROSITE-ProRule" id="PRU00335"/>
    </source>
</evidence>
<dbReference type="EMBL" id="MFSV01000164">
    <property type="protein sequence ID" value="OGI56956.1"/>
    <property type="molecule type" value="Genomic_DNA"/>
</dbReference>
<feature type="DNA-binding region" description="H-T-H motif" evidence="4">
    <location>
        <begin position="34"/>
        <end position="53"/>
    </location>
</feature>
<dbReference type="InterPro" id="IPR041478">
    <property type="entry name" value="TetR_C_27"/>
</dbReference>
<dbReference type="Gene3D" id="1.10.357.10">
    <property type="entry name" value="Tetracycline Repressor, domain 2"/>
    <property type="match status" value="1"/>
</dbReference>
<evidence type="ECO:0000256" key="3">
    <source>
        <dbReference type="ARBA" id="ARBA00023163"/>
    </source>
</evidence>
<dbReference type="SUPFAM" id="SSF46689">
    <property type="entry name" value="Homeodomain-like"/>
    <property type="match status" value="1"/>
</dbReference>
<dbReference type="PANTHER" id="PTHR30055">
    <property type="entry name" value="HTH-TYPE TRANSCRIPTIONAL REGULATOR RUTR"/>
    <property type="match status" value="1"/>
</dbReference>
<gene>
    <name evidence="6" type="ORF">A2V58_04555</name>
</gene>
<dbReference type="AlphaFoldDB" id="A0A1F6UHY3"/>
<sequence length="201" mass="22791">MSGARNARTPEQLHEEILQAAFSRFSQYGYGKTTMAEIAGDCQMSAANVYRFFASKQDIGVALTFQCLGEKEQRLREVIQRPGINASERLLAFVLELFDYVHEQFDLQPRVNELIEAMAAERMEVIKAHTDQLRALLVVILEQGRDTGEFDIADVTAAAEAVMAATKMFHTPYFLTWYKKAEFVHLARSVVDLLIRGLARR</sequence>
<dbReference type="Pfam" id="PF00440">
    <property type="entry name" value="TetR_N"/>
    <property type="match status" value="1"/>
</dbReference>
<keyword evidence="1" id="KW-0805">Transcription regulation</keyword>
<protein>
    <recommendedName>
        <fullName evidence="5">HTH tetR-type domain-containing protein</fullName>
    </recommendedName>
</protein>
<evidence type="ECO:0000256" key="1">
    <source>
        <dbReference type="ARBA" id="ARBA00023015"/>
    </source>
</evidence>
<proteinExistence type="predicted"/>
<evidence type="ECO:0000313" key="6">
    <source>
        <dbReference type="EMBL" id="OGI56956.1"/>
    </source>
</evidence>
<evidence type="ECO:0000256" key="2">
    <source>
        <dbReference type="ARBA" id="ARBA00023125"/>
    </source>
</evidence>
<name>A0A1F6UHY3_9PROT</name>
<dbReference type="InterPro" id="IPR036271">
    <property type="entry name" value="Tet_transcr_reg_TetR-rel_C_sf"/>
</dbReference>
<dbReference type="Pfam" id="PF17935">
    <property type="entry name" value="TetR_C_27"/>
    <property type="match status" value="1"/>
</dbReference>
<accession>A0A1F6UHY3</accession>
<dbReference type="PANTHER" id="PTHR30055:SF151">
    <property type="entry name" value="TRANSCRIPTIONAL REGULATORY PROTEIN"/>
    <property type="match status" value="1"/>
</dbReference>
<dbReference type="InterPro" id="IPR009057">
    <property type="entry name" value="Homeodomain-like_sf"/>
</dbReference>
<dbReference type="GO" id="GO:0000976">
    <property type="term" value="F:transcription cis-regulatory region binding"/>
    <property type="evidence" value="ECO:0007669"/>
    <property type="project" value="TreeGrafter"/>
</dbReference>
<dbReference type="PROSITE" id="PS50977">
    <property type="entry name" value="HTH_TETR_2"/>
    <property type="match status" value="1"/>
</dbReference>
<dbReference type="GO" id="GO:0003700">
    <property type="term" value="F:DNA-binding transcription factor activity"/>
    <property type="evidence" value="ECO:0007669"/>
    <property type="project" value="TreeGrafter"/>
</dbReference>
<comment type="caution">
    <text evidence="6">The sequence shown here is derived from an EMBL/GenBank/DDBJ whole genome shotgun (WGS) entry which is preliminary data.</text>
</comment>
<evidence type="ECO:0000259" key="5">
    <source>
        <dbReference type="PROSITE" id="PS50977"/>
    </source>
</evidence>
<keyword evidence="2 4" id="KW-0238">DNA-binding</keyword>
<feature type="domain" description="HTH tetR-type" evidence="5">
    <location>
        <begin position="11"/>
        <end position="71"/>
    </location>
</feature>
<dbReference type="Proteomes" id="UP000177950">
    <property type="component" value="Unassembled WGS sequence"/>
</dbReference>
<dbReference type="InterPro" id="IPR050109">
    <property type="entry name" value="HTH-type_TetR-like_transc_reg"/>
</dbReference>
<dbReference type="SUPFAM" id="SSF48498">
    <property type="entry name" value="Tetracyclin repressor-like, C-terminal domain"/>
    <property type="match status" value="1"/>
</dbReference>